<evidence type="ECO:0000313" key="2">
    <source>
        <dbReference type="Proteomes" id="UP000029492"/>
    </source>
</evidence>
<dbReference type="Proteomes" id="UP000029492">
    <property type="component" value="Chromosome"/>
</dbReference>
<sequence length="43" mass="4769">MHNPLGAAVMVWGNGKNVRSDLRDAKHGNLFTYVKPGRGVRFT</sequence>
<name>A0A089NK95_9HYPH</name>
<keyword evidence="2" id="KW-1185">Reference proteome</keyword>
<evidence type="ECO:0000313" key="1">
    <source>
        <dbReference type="EMBL" id="AIQ88311.1"/>
    </source>
</evidence>
<dbReference type="STRING" id="693986.MOC_0556"/>
<dbReference type="AlphaFoldDB" id="A0A089NK95"/>
<organism evidence="1 2">
    <name type="scientific">Methylobacterium oryzae CBMB20</name>
    <dbReference type="NCBI Taxonomy" id="693986"/>
    <lineage>
        <taxon>Bacteria</taxon>
        <taxon>Pseudomonadati</taxon>
        <taxon>Pseudomonadota</taxon>
        <taxon>Alphaproteobacteria</taxon>
        <taxon>Hyphomicrobiales</taxon>
        <taxon>Methylobacteriaceae</taxon>
        <taxon>Methylobacterium</taxon>
    </lineage>
</organism>
<gene>
    <name evidence="1" type="ORF">MOC_0556</name>
</gene>
<dbReference type="KEGG" id="mor:MOC_0556"/>
<accession>A0A089NK95</accession>
<proteinExistence type="predicted"/>
<dbReference type="EMBL" id="CP003811">
    <property type="protein sequence ID" value="AIQ88311.1"/>
    <property type="molecule type" value="Genomic_DNA"/>
</dbReference>
<protein>
    <submittedName>
        <fullName evidence="1">Protein of unassigned function</fullName>
    </submittedName>
</protein>
<reference evidence="1 2" key="1">
    <citation type="journal article" date="2014" name="PLoS ONE">
        <title>Genome Information of Methylobacterium oryzae, a Plant-Probiotic Methylotroph in the Phyllosphere.</title>
        <authorList>
            <person name="Kwak M.J."/>
            <person name="Jeong H."/>
            <person name="Madhaiyan M."/>
            <person name="Lee Y."/>
            <person name="Sa T.M."/>
            <person name="Oh T.K."/>
            <person name="Kim J.F."/>
        </authorList>
    </citation>
    <scope>NUCLEOTIDE SEQUENCE [LARGE SCALE GENOMIC DNA]</scope>
    <source>
        <strain evidence="1 2">CBMB20</strain>
    </source>
</reference>
<dbReference type="HOGENOM" id="CLU_3235926_0_0_5"/>